<evidence type="ECO:0000259" key="5">
    <source>
        <dbReference type="Pfam" id="PF00703"/>
    </source>
</evidence>
<dbReference type="InterPro" id="IPR006103">
    <property type="entry name" value="Glyco_hydro_2_cat"/>
</dbReference>
<feature type="chain" id="PRO_5020806619" description="Beta-galactosidase" evidence="4">
    <location>
        <begin position="21"/>
        <end position="847"/>
    </location>
</feature>
<dbReference type="SUPFAM" id="SSF51445">
    <property type="entry name" value="(Trans)glycosidases"/>
    <property type="match status" value="1"/>
</dbReference>
<dbReference type="InterPro" id="IPR051913">
    <property type="entry name" value="GH2_Domain-Containing"/>
</dbReference>
<evidence type="ECO:0008006" key="10">
    <source>
        <dbReference type="Google" id="ProtNLM"/>
    </source>
</evidence>
<dbReference type="InterPro" id="IPR017853">
    <property type="entry name" value="GH"/>
</dbReference>
<dbReference type="InterPro" id="IPR013783">
    <property type="entry name" value="Ig-like_fold"/>
</dbReference>
<proteinExistence type="inferred from homology"/>
<evidence type="ECO:0000313" key="9">
    <source>
        <dbReference type="Proteomes" id="UP000291124"/>
    </source>
</evidence>
<dbReference type="OrthoDB" id="9801077at2"/>
<dbReference type="GO" id="GO:0005975">
    <property type="term" value="P:carbohydrate metabolic process"/>
    <property type="evidence" value="ECO:0007669"/>
    <property type="project" value="InterPro"/>
</dbReference>
<dbReference type="Pfam" id="PF02836">
    <property type="entry name" value="Glyco_hydro_2_C"/>
    <property type="match status" value="1"/>
</dbReference>
<dbReference type="Gene3D" id="2.60.40.10">
    <property type="entry name" value="Immunoglobulins"/>
    <property type="match status" value="1"/>
</dbReference>
<keyword evidence="2" id="KW-0378">Hydrolase</keyword>
<reference evidence="9" key="1">
    <citation type="submission" date="2019-03" db="EMBL/GenBank/DDBJ databases">
        <title>Flavobacterium sp.</title>
        <authorList>
            <person name="Kim H."/>
        </authorList>
    </citation>
    <scope>NUCLEOTIDE SEQUENCE [LARGE SCALE GENOMIC DNA]</scope>
    <source>
        <strain evidence="9">GS13</strain>
    </source>
</reference>
<keyword evidence="3" id="KW-0326">Glycosidase</keyword>
<dbReference type="Gene3D" id="2.60.120.260">
    <property type="entry name" value="Galactose-binding domain-like"/>
    <property type="match status" value="1"/>
</dbReference>
<feature type="signal peptide" evidence="4">
    <location>
        <begin position="1"/>
        <end position="20"/>
    </location>
</feature>
<sequence length="847" mass="96344">MHPKNILIAICCFFSLALFAQESKNISLDGDWSFKIDPEFQGESLGFEKQNFDASHWEKMEVPGNWNLHNLYSEYSGDAWYTRTFKVEESQKNQLVRLVFESVFNDCKVWINGKFIGENHLGFMPFQFDVSKHIMYNQENRITVLVNNMFKKGAMWSWGGIRRPVSLEITAPVRIDYQHITAVPDLKKGTAEVKVKIVASNTTAAEKSISYTIFLKKDGKTVAQKIINATIPANTIDYESSTAFALPKSKVTLWHYDFPVLYESYVTINEGNKTTQTISNKFGIRKVEIVGTQFLLNGESVRAVGFNVLAEDRITGTTLPLEKIKADVDRMKNMGVVLTRLAHVTLPEAYLDYLDEKGIMIFSEVGLWGKDRWVDPDHPMPKEWLQRIIKKEYNHPSIIGWSIGNEIGSDKNNPRNKEYIKGAIEMAKTLDPNRFAVYASNTAQSQKDDAAIHGDLILLNLYGGFSGVDKSWGFHKKPIFVSEFGNNLNSDDPNLGVFNIKKMMDDMRNKEYVLGLSLWTLNDYRSKYNAEPPTAASWTTPPSQNRTWGIITTMNRPKRIYETTQKEYAPIKELSLSEVNIEKGTAKINITPRTKLDIPANILKSFKVKWSILDKAFKVNKVGEKILPTINPGDKSFSIALKTDLSQANGLQVEFIDPQGYVVLTEIKYFAKPSKPVIKHINQAIDGIRFVFDKIAGADEYAVQYKYKDSTFTTKKTINDFVEIDDKKIKQGQNLTCSLIAYNNAGQSEASDAVVTSMNENDLPPAVWDAIRNKTNIFIGFEVLPKDDMYEIEYGFNTKEYTRKLAFKNQGVVRLSKVPEGKPVYFRIRTKKQTGFTSDWSHEIKVD</sequence>
<dbReference type="EMBL" id="CP037933">
    <property type="protein sequence ID" value="QBN20388.1"/>
    <property type="molecule type" value="Genomic_DNA"/>
</dbReference>
<organism evidence="8 9">
    <name type="scientific">Flavobacterium nackdongense</name>
    <dbReference type="NCBI Taxonomy" id="2547394"/>
    <lineage>
        <taxon>Bacteria</taxon>
        <taxon>Pseudomonadati</taxon>
        <taxon>Bacteroidota</taxon>
        <taxon>Flavobacteriia</taxon>
        <taxon>Flavobacteriales</taxon>
        <taxon>Flavobacteriaceae</taxon>
        <taxon>Flavobacterium</taxon>
    </lineage>
</organism>
<accession>A0A4P6YDK2</accession>
<comment type="similarity">
    <text evidence="1">Belongs to the glycosyl hydrolase 2 family.</text>
</comment>
<evidence type="ECO:0000259" key="7">
    <source>
        <dbReference type="Pfam" id="PF02837"/>
    </source>
</evidence>
<dbReference type="PANTHER" id="PTHR42732">
    <property type="entry name" value="BETA-GALACTOSIDASE"/>
    <property type="match status" value="1"/>
</dbReference>
<evidence type="ECO:0000256" key="3">
    <source>
        <dbReference type="ARBA" id="ARBA00023295"/>
    </source>
</evidence>
<dbReference type="Gene3D" id="3.20.20.80">
    <property type="entry name" value="Glycosidases"/>
    <property type="match status" value="1"/>
</dbReference>
<keyword evidence="9" id="KW-1185">Reference proteome</keyword>
<evidence type="ECO:0000256" key="4">
    <source>
        <dbReference type="SAM" id="SignalP"/>
    </source>
</evidence>
<evidence type="ECO:0000259" key="6">
    <source>
        <dbReference type="Pfam" id="PF02836"/>
    </source>
</evidence>
<dbReference type="GO" id="GO:0004553">
    <property type="term" value="F:hydrolase activity, hydrolyzing O-glycosyl compounds"/>
    <property type="evidence" value="ECO:0007669"/>
    <property type="project" value="InterPro"/>
</dbReference>
<dbReference type="Pfam" id="PF02837">
    <property type="entry name" value="Glyco_hydro_2_N"/>
    <property type="match status" value="1"/>
</dbReference>
<dbReference type="SUPFAM" id="SSF49303">
    <property type="entry name" value="beta-Galactosidase/glucuronidase domain"/>
    <property type="match status" value="1"/>
</dbReference>
<dbReference type="KEGG" id="fnk:E1750_16850"/>
<gene>
    <name evidence="8" type="ORF">E1750_16850</name>
</gene>
<protein>
    <recommendedName>
        <fullName evidence="10">Beta-galactosidase</fullName>
    </recommendedName>
</protein>
<dbReference type="SUPFAM" id="SSF49785">
    <property type="entry name" value="Galactose-binding domain-like"/>
    <property type="match status" value="1"/>
</dbReference>
<feature type="domain" description="Glycosyl hydrolases family 2 sugar binding" evidence="7">
    <location>
        <begin position="47"/>
        <end position="167"/>
    </location>
</feature>
<dbReference type="AlphaFoldDB" id="A0A4P6YDK2"/>
<dbReference type="InterPro" id="IPR008979">
    <property type="entry name" value="Galactose-bd-like_sf"/>
</dbReference>
<dbReference type="PRINTS" id="PR00132">
    <property type="entry name" value="GLHYDRLASE2"/>
</dbReference>
<dbReference type="Proteomes" id="UP000291124">
    <property type="component" value="Chromosome"/>
</dbReference>
<dbReference type="InterPro" id="IPR006101">
    <property type="entry name" value="Glyco_hydro_2"/>
</dbReference>
<evidence type="ECO:0000256" key="1">
    <source>
        <dbReference type="ARBA" id="ARBA00007401"/>
    </source>
</evidence>
<dbReference type="InterPro" id="IPR006104">
    <property type="entry name" value="Glyco_hydro_2_N"/>
</dbReference>
<dbReference type="Pfam" id="PF00703">
    <property type="entry name" value="Glyco_hydro_2"/>
    <property type="match status" value="1"/>
</dbReference>
<feature type="domain" description="Glycoside hydrolase family 2 immunoglobulin-like beta-sandwich" evidence="5">
    <location>
        <begin position="174"/>
        <end position="285"/>
    </location>
</feature>
<dbReference type="RefSeq" id="WP_133277888.1">
    <property type="nucleotide sequence ID" value="NZ_CP037933.1"/>
</dbReference>
<dbReference type="InterPro" id="IPR036156">
    <property type="entry name" value="Beta-gal/glucu_dom_sf"/>
</dbReference>
<dbReference type="PANTHER" id="PTHR42732:SF1">
    <property type="entry name" value="BETA-MANNOSIDASE"/>
    <property type="match status" value="1"/>
</dbReference>
<evidence type="ECO:0000313" key="8">
    <source>
        <dbReference type="EMBL" id="QBN20388.1"/>
    </source>
</evidence>
<dbReference type="InterPro" id="IPR006102">
    <property type="entry name" value="Ig-like_GH2"/>
</dbReference>
<name>A0A4P6YDK2_9FLAO</name>
<evidence type="ECO:0000256" key="2">
    <source>
        <dbReference type="ARBA" id="ARBA00022801"/>
    </source>
</evidence>
<feature type="domain" description="Glycoside hydrolase family 2 catalytic" evidence="6">
    <location>
        <begin position="287"/>
        <end position="488"/>
    </location>
</feature>
<keyword evidence="4" id="KW-0732">Signal</keyword>